<dbReference type="Gene3D" id="3.20.20.30">
    <property type="entry name" value="Luciferase-like domain"/>
    <property type="match status" value="1"/>
</dbReference>
<gene>
    <name evidence="4" type="ordered locus">Caci_4198</name>
</gene>
<feature type="domain" description="Luciferase-like" evidence="3">
    <location>
        <begin position="27"/>
        <end position="338"/>
    </location>
</feature>
<proteinExistence type="predicted"/>
<evidence type="ECO:0000313" key="5">
    <source>
        <dbReference type="Proteomes" id="UP000000851"/>
    </source>
</evidence>
<evidence type="ECO:0000256" key="2">
    <source>
        <dbReference type="ARBA" id="ARBA00023033"/>
    </source>
</evidence>
<dbReference type="eggNOG" id="COG2141">
    <property type="taxonomic scope" value="Bacteria"/>
</dbReference>
<dbReference type="KEGG" id="cai:Caci_4198"/>
<evidence type="ECO:0000259" key="3">
    <source>
        <dbReference type="Pfam" id="PF00296"/>
    </source>
</evidence>
<dbReference type="InterPro" id="IPR011251">
    <property type="entry name" value="Luciferase-like_dom"/>
</dbReference>
<keyword evidence="5" id="KW-1185">Reference proteome</keyword>
<evidence type="ECO:0000256" key="1">
    <source>
        <dbReference type="ARBA" id="ARBA00023002"/>
    </source>
</evidence>
<dbReference type="InterPro" id="IPR050766">
    <property type="entry name" value="Bact_Lucif_Oxidored"/>
</dbReference>
<evidence type="ECO:0000313" key="4">
    <source>
        <dbReference type="EMBL" id="ACU73062.1"/>
    </source>
</evidence>
<dbReference type="EMBL" id="CP001700">
    <property type="protein sequence ID" value="ACU73062.1"/>
    <property type="molecule type" value="Genomic_DNA"/>
</dbReference>
<dbReference type="GO" id="GO:0004497">
    <property type="term" value="F:monooxygenase activity"/>
    <property type="evidence" value="ECO:0007669"/>
    <property type="project" value="UniProtKB-KW"/>
</dbReference>
<dbReference type="Proteomes" id="UP000000851">
    <property type="component" value="Chromosome"/>
</dbReference>
<dbReference type="GO" id="GO:0005829">
    <property type="term" value="C:cytosol"/>
    <property type="evidence" value="ECO:0007669"/>
    <property type="project" value="TreeGrafter"/>
</dbReference>
<dbReference type="AlphaFoldDB" id="C7QI17"/>
<dbReference type="Pfam" id="PF00296">
    <property type="entry name" value="Bac_luciferase"/>
    <property type="match status" value="1"/>
</dbReference>
<keyword evidence="2 4" id="KW-0503">Monooxygenase</keyword>
<keyword evidence="1" id="KW-0560">Oxidoreductase</keyword>
<dbReference type="RefSeq" id="WP_015792791.1">
    <property type="nucleotide sequence ID" value="NC_013131.1"/>
</dbReference>
<dbReference type="PANTHER" id="PTHR30137">
    <property type="entry name" value="LUCIFERASE-LIKE MONOOXYGENASE"/>
    <property type="match status" value="1"/>
</dbReference>
<organism evidence="4 5">
    <name type="scientific">Catenulispora acidiphila (strain DSM 44928 / JCM 14897 / NBRC 102108 / NRRL B-24433 / ID139908)</name>
    <dbReference type="NCBI Taxonomy" id="479433"/>
    <lineage>
        <taxon>Bacteria</taxon>
        <taxon>Bacillati</taxon>
        <taxon>Actinomycetota</taxon>
        <taxon>Actinomycetes</taxon>
        <taxon>Catenulisporales</taxon>
        <taxon>Catenulisporaceae</taxon>
        <taxon>Catenulispora</taxon>
    </lineage>
</organism>
<accession>C7QI17</accession>
<dbReference type="InParanoid" id="C7QI17"/>
<dbReference type="InterPro" id="IPR036661">
    <property type="entry name" value="Luciferase-like_sf"/>
</dbReference>
<protein>
    <submittedName>
        <fullName evidence="4">Luciferase-like monooxygenase</fullName>
    </submittedName>
</protein>
<dbReference type="STRING" id="479433.Caci_4198"/>
<reference evidence="4 5" key="1">
    <citation type="journal article" date="2009" name="Stand. Genomic Sci.">
        <title>Complete genome sequence of Catenulispora acidiphila type strain (ID 139908).</title>
        <authorList>
            <person name="Copeland A."/>
            <person name="Lapidus A."/>
            <person name="Glavina Del Rio T."/>
            <person name="Nolan M."/>
            <person name="Lucas S."/>
            <person name="Chen F."/>
            <person name="Tice H."/>
            <person name="Cheng J.F."/>
            <person name="Bruce D."/>
            <person name="Goodwin L."/>
            <person name="Pitluck S."/>
            <person name="Mikhailova N."/>
            <person name="Pati A."/>
            <person name="Ivanova N."/>
            <person name="Mavromatis K."/>
            <person name="Chen A."/>
            <person name="Palaniappan K."/>
            <person name="Chain P."/>
            <person name="Land M."/>
            <person name="Hauser L."/>
            <person name="Chang Y.J."/>
            <person name="Jeffries C.D."/>
            <person name="Chertkov O."/>
            <person name="Brettin T."/>
            <person name="Detter J.C."/>
            <person name="Han C."/>
            <person name="Ali Z."/>
            <person name="Tindall B.J."/>
            <person name="Goker M."/>
            <person name="Bristow J."/>
            <person name="Eisen J.A."/>
            <person name="Markowitz V."/>
            <person name="Hugenholtz P."/>
            <person name="Kyrpides N.C."/>
            <person name="Klenk H.P."/>
        </authorList>
    </citation>
    <scope>NUCLEOTIDE SEQUENCE [LARGE SCALE GENOMIC DNA]</scope>
    <source>
        <strain evidence="5">DSM 44928 / JCM 14897 / NBRC 102108 / NRRL B-24433 / ID139908</strain>
    </source>
</reference>
<dbReference type="SUPFAM" id="SSF51679">
    <property type="entry name" value="Bacterial luciferase-like"/>
    <property type="match status" value="1"/>
</dbReference>
<dbReference type="HOGENOM" id="CLU_027853_6_3_11"/>
<dbReference type="PANTHER" id="PTHR30137:SF8">
    <property type="entry name" value="BLR5498 PROTEIN"/>
    <property type="match status" value="1"/>
</dbReference>
<name>C7QI17_CATAD</name>
<dbReference type="GO" id="GO:0016705">
    <property type="term" value="F:oxidoreductase activity, acting on paired donors, with incorporation or reduction of molecular oxygen"/>
    <property type="evidence" value="ECO:0007669"/>
    <property type="project" value="InterPro"/>
</dbReference>
<sequence length="376" mass="41532">MTNPTDQTAAATEQSTTTRTIRHGVSFLPDCRPEKRSAGDYYTDVLAIARLADEAGFDYVKMTEHYLGNYGGYCPSPLTFLAAVAAQTTSIRLMTGCVLPAFHHPVQLAAHTAMLDALSGGRLDVGFARAWLPYEFQALGVPLDSSRDRFEATIRAVLRLWTEERVSEDTEFFSFTEATSLPPVVQSPHPPVWGAAIRSPESFQWLARQGFGVLISPPPLRSELGWSRDLIQLYLDTFAEAHAGTDVRPRVAFSVPLYVAETDAEAYDTAIPHIQEYLDVTAEAANAWTGVSSSSYKGYENMKQAFGRIGQDQLRHDGVAVVGSPESVVEQIKELRQVLSADVCLWNIDYGGQDGATMRRSLRLFVDEVLPHVREL</sequence>